<accession>D6XT21</accession>
<reference evidence="1" key="1">
    <citation type="submission" date="2009-10" db="EMBL/GenBank/DDBJ databases">
        <title>Complete sequence of Bacillus selenitireducens MLS10.</title>
        <authorList>
            <consortium name="US DOE Joint Genome Institute"/>
            <person name="Lucas S."/>
            <person name="Copeland A."/>
            <person name="Lapidus A."/>
            <person name="Glavina del Rio T."/>
            <person name="Dalin E."/>
            <person name="Tice H."/>
            <person name="Bruce D."/>
            <person name="Goodwin L."/>
            <person name="Pitluck S."/>
            <person name="Sims D."/>
            <person name="Brettin T."/>
            <person name="Detter J.C."/>
            <person name="Han C."/>
            <person name="Larimer F."/>
            <person name="Land M."/>
            <person name="Hauser L."/>
            <person name="Kyrpides N."/>
            <person name="Ovchinnikova G."/>
            <person name="Stolz J."/>
        </authorList>
    </citation>
    <scope>NUCLEOTIDE SEQUENCE [LARGE SCALE GENOMIC DNA]</scope>
    <source>
        <strain evidence="1">MLS10</strain>
    </source>
</reference>
<dbReference type="STRING" id="439292.Bsel_1445"/>
<protein>
    <submittedName>
        <fullName evidence="1">Tfp pilus assembly protein ATPase PilM-like protein</fullName>
    </submittedName>
</protein>
<evidence type="ECO:0000313" key="2">
    <source>
        <dbReference type="Proteomes" id="UP000000271"/>
    </source>
</evidence>
<proteinExistence type="predicted"/>
<dbReference type="RefSeq" id="WP_013172381.1">
    <property type="nucleotide sequence ID" value="NC_014219.1"/>
</dbReference>
<dbReference type="EMBL" id="CP001791">
    <property type="protein sequence ID" value="ADH98957.1"/>
    <property type="molecule type" value="Genomic_DNA"/>
</dbReference>
<keyword evidence="2" id="KW-1185">Reference proteome</keyword>
<sequence>MDIVLNKPTKHVMIIHDHVIRYVKGRGSTLDDLKVVRNRFLPPGTIEGGVIKETETFQAIIGELKRQYKMAKGELYITLPNETNLIRRHQVPADVPDHELKGYIFNQLGKELHLPMEDPVFDLCIMSEQNAEKDLLLFITAQEIIDSYLRLFYELKLEPVVLDYAAISLERFIEGTGAASVEGHYALVTCFPTAVTVTIFHGEFPLITRTIPTMVSADHWQVNGEASDDISWTGPMDELESAWQDNGAEIERLLSFYQFNYRQGEGGVDRVIITGDHPELNRFFHHVSERLDGPDVKLLDVMMDKKGFTIDPHHFEAVGLLMKGEVK</sequence>
<dbReference type="KEGG" id="bse:Bsel_1445"/>
<evidence type="ECO:0000313" key="1">
    <source>
        <dbReference type="EMBL" id="ADH98957.1"/>
    </source>
</evidence>
<dbReference type="OrthoDB" id="2690797at2"/>
<dbReference type="eggNOG" id="COG4972">
    <property type="taxonomic scope" value="Bacteria"/>
</dbReference>
<dbReference type="AlphaFoldDB" id="D6XT21"/>
<name>D6XT21_BACIE</name>
<gene>
    <name evidence="1" type="ordered locus">Bsel_1445</name>
</gene>
<dbReference type="HOGENOM" id="CLU_062175_0_0_9"/>
<dbReference type="Gene3D" id="3.30.1490.300">
    <property type="match status" value="1"/>
</dbReference>
<dbReference type="Gene3D" id="3.30.420.40">
    <property type="match status" value="2"/>
</dbReference>
<organism evidence="1 2">
    <name type="scientific">Bacillus selenitireducens (strain ATCC 700615 / DSM 15326 / MLS10)</name>
    <dbReference type="NCBI Taxonomy" id="439292"/>
    <lineage>
        <taxon>Bacteria</taxon>
        <taxon>Bacillati</taxon>
        <taxon>Bacillota</taxon>
        <taxon>Bacilli</taxon>
        <taxon>Bacillales</taxon>
        <taxon>Bacillaceae</taxon>
        <taxon>Salisediminibacterium</taxon>
    </lineage>
</organism>
<dbReference type="Proteomes" id="UP000000271">
    <property type="component" value="Chromosome"/>
</dbReference>